<dbReference type="PANTHER" id="PTHR24305">
    <property type="entry name" value="CYTOCHROME P450"/>
    <property type="match status" value="1"/>
</dbReference>
<dbReference type="AlphaFoldDB" id="A0A0F7ZPS8"/>
<proteinExistence type="predicted"/>
<dbReference type="InterPro" id="IPR036396">
    <property type="entry name" value="Cyt_P450_sf"/>
</dbReference>
<reference evidence="5 6" key="1">
    <citation type="journal article" date="2014" name="Genome Biol. Evol.">
        <title>Comparative genomics and transcriptomics analyses reveal divergent lifestyle features of nematode endoparasitic fungus Hirsutella minnesotensis.</title>
        <authorList>
            <person name="Lai Y."/>
            <person name="Liu K."/>
            <person name="Zhang X."/>
            <person name="Zhang X."/>
            <person name="Li K."/>
            <person name="Wang N."/>
            <person name="Shu C."/>
            <person name="Wu Y."/>
            <person name="Wang C."/>
            <person name="Bushley K.E."/>
            <person name="Xiang M."/>
            <person name="Liu X."/>
        </authorList>
    </citation>
    <scope>NUCLEOTIDE SEQUENCE [LARGE SCALE GENOMIC DNA]</scope>
    <source>
        <strain evidence="5 6">3608</strain>
    </source>
</reference>
<organism evidence="5 6">
    <name type="scientific">Hirsutella minnesotensis 3608</name>
    <dbReference type="NCBI Taxonomy" id="1043627"/>
    <lineage>
        <taxon>Eukaryota</taxon>
        <taxon>Fungi</taxon>
        <taxon>Dikarya</taxon>
        <taxon>Ascomycota</taxon>
        <taxon>Pezizomycotina</taxon>
        <taxon>Sordariomycetes</taxon>
        <taxon>Hypocreomycetidae</taxon>
        <taxon>Hypocreales</taxon>
        <taxon>Ophiocordycipitaceae</taxon>
        <taxon>Hirsutella</taxon>
    </lineage>
</organism>
<dbReference type="GO" id="GO:0016705">
    <property type="term" value="F:oxidoreductase activity, acting on paired donors, with incorporation or reduction of molecular oxygen"/>
    <property type="evidence" value="ECO:0007669"/>
    <property type="project" value="InterPro"/>
</dbReference>
<name>A0A0F7ZPS8_9HYPO</name>
<dbReference type="GO" id="GO:0004497">
    <property type="term" value="F:monooxygenase activity"/>
    <property type="evidence" value="ECO:0007669"/>
    <property type="project" value="InterPro"/>
</dbReference>
<dbReference type="InterPro" id="IPR002401">
    <property type="entry name" value="Cyt_P450_E_grp-I"/>
</dbReference>
<dbReference type="InterPro" id="IPR050121">
    <property type="entry name" value="Cytochrome_P450_monoxygenase"/>
</dbReference>
<comment type="cofactor">
    <cofactor evidence="4">
        <name>heme</name>
        <dbReference type="ChEBI" id="CHEBI:30413"/>
    </cofactor>
</comment>
<keyword evidence="6" id="KW-1185">Reference proteome</keyword>
<dbReference type="PANTHER" id="PTHR24305:SF164">
    <property type="entry name" value="P450, PUTATIVE (EUROFUNG)-RELATED"/>
    <property type="match status" value="1"/>
</dbReference>
<protein>
    <recommendedName>
        <fullName evidence="7">Cytochrome P450</fullName>
    </recommendedName>
</protein>
<keyword evidence="3 4" id="KW-0408">Iron</keyword>
<dbReference type="PRINTS" id="PR00385">
    <property type="entry name" value="P450"/>
</dbReference>
<dbReference type="Pfam" id="PF00067">
    <property type="entry name" value="p450"/>
    <property type="match status" value="1"/>
</dbReference>
<evidence type="ECO:0000313" key="6">
    <source>
        <dbReference type="Proteomes" id="UP000054481"/>
    </source>
</evidence>
<accession>A0A0F7ZPS8</accession>
<dbReference type="GO" id="GO:0020037">
    <property type="term" value="F:heme binding"/>
    <property type="evidence" value="ECO:0007669"/>
    <property type="project" value="InterPro"/>
</dbReference>
<evidence type="ECO:0000256" key="1">
    <source>
        <dbReference type="ARBA" id="ARBA00022617"/>
    </source>
</evidence>
<keyword evidence="2 4" id="KW-0479">Metal-binding</keyword>
<gene>
    <name evidence="5" type="ORF">HIM_04481</name>
</gene>
<evidence type="ECO:0000256" key="4">
    <source>
        <dbReference type="PIRSR" id="PIRSR602401-1"/>
    </source>
</evidence>
<dbReference type="GO" id="GO:0005506">
    <property type="term" value="F:iron ion binding"/>
    <property type="evidence" value="ECO:0007669"/>
    <property type="project" value="InterPro"/>
</dbReference>
<dbReference type="Gene3D" id="1.10.630.10">
    <property type="entry name" value="Cytochrome P450"/>
    <property type="match status" value="1"/>
</dbReference>
<dbReference type="OrthoDB" id="1470350at2759"/>
<evidence type="ECO:0000313" key="5">
    <source>
        <dbReference type="EMBL" id="KJZ76025.1"/>
    </source>
</evidence>
<evidence type="ECO:0000256" key="3">
    <source>
        <dbReference type="ARBA" id="ARBA00023004"/>
    </source>
</evidence>
<sequence>MLLSSPVYVLVASCPLLLVLLVRRLSSPLRRVPGPTYSLVTSFILKYHELRAGRTAYIHRLHQHYGPVVRIAPKEVSFTSWSAIKEIYCSGGSGYDKTSFYDLFKIYGRRTMFTMLNKTDHARRKRLLADRYANTSIMHSATMQGIQERAQAFIRRCTSASGSRTSEAFRADEDMMHQITADDSLQNRLISQYSPTLHRAFASLLALFVKPREVPLADEYVTGASKRTDVASFALVNRLWEKNVELDSTDVAAECLDHMVAGIDTTGDSLCFLLWELSQPRSRSHQVRLTEELRSNPEAPLEQLPFLDAVVCETLRCYPAIPMSLPRLVPSGGRIVDGTWLPEGTIVSCQAYSVQRINQEVFPRPETYDPCRWLELEGDVDRRRLLFAFASGGRGCVGKHLALAEMKTLLRDVYSNFSTTPDPSMTENSMAMSDQLISTRPKGQRCLIQFHPLDNQNVRVGGEARA</sequence>
<dbReference type="InterPro" id="IPR001128">
    <property type="entry name" value="Cyt_P450"/>
</dbReference>
<evidence type="ECO:0000256" key="2">
    <source>
        <dbReference type="ARBA" id="ARBA00022723"/>
    </source>
</evidence>
<dbReference type="EMBL" id="KQ030513">
    <property type="protein sequence ID" value="KJZ76025.1"/>
    <property type="molecule type" value="Genomic_DNA"/>
</dbReference>
<keyword evidence="1 4" id="KW-0349">Heme</keyword>
<feature type="binding site" description="axial binding residue" evidence="4">
    <location>
        <position position="396"/>
    </location>
    <ligand>
        <name>heme</name>
        <dbReference type="ChEBI" id="CHEBI:30413"/>
    </ligand>
    <ligandPart>
        <name>Fe</name>
        <dbReference type="ChEBI" id="CHEBI:18248"/>
    </ligandPart>
</feature>
<evidence type="ECO:0008006" key="7">
    <source>
        <dbReference type="Google" id="ProtNLM"/>
    </source>
</evidence>
<dbReference type="SUPFAM" id="SSF48264">
    <property type="entry name" value="Cytochrome P450"/>
    <property type="match status" value="1"/>
</dbReference>
<dbReference type="PRINTS" id="PR00463">
    <property type="entry name" value="EP450I"/>
</dbReference>
<dbReference type="Proteomes" id="UP000054481">
    <property type="component" value="Unassembled WGS sequence"/>
</dbReference>